<name>A0A2R4PAG8_9CAUD</name>
<sequence>MSSVKDTASTYQTLSSFNSAMWVHVATLAAQFAACTSKSSGLLKLRGWLDSYSS</sequence>
<evidence type="ECO:0000313" key="2">
    <source>
        <dbReference type="Proteomes" id="UP000221883"/>
    </source>
</evidence>
<gene>
    <name evidence="1" type="ORF">PP99_07</name>
</gene>
<keyword evidence="2" id="KW-1185">Reference proteome</keyword>
<evidence type="ECO:0000313" key="1">
    <source>
        <dbReference type="EMBL" id="AVX48048.1"/>
    </source>
</evidence>
<reference evidence="2" key="1">
    <citation type="submission" date="2016-11" db="EMBL/GenBank/DDBJ databases">
        <authorList>
            <person name="Jaros S."/>
            <person name="Januszkiewicz K."/>
            <person name="Wedrychowicz H."/>
        </authorList>
    </citation>
    <scope>NUCLEOTIDE SEQUENCE [LARGE SCALE GENOMIC DNA]</scope>
</reference>
<proteinExistence type="predicted"/>
<accession>A0A2R4PAG8</accession>
<dbReference type="EMBL" id="KY250034">
    <property type="protein sequence ID" value="AVX48048.1"/>
    <property type="molecule type" value="Genomic_DNA"/>
</dbReference>
<dbReference type="Proteomes" id="UP000221883">
    <property type="component" value="Segment"/>
</dbReference>
<protein>
    <submittedName>
        <fullName evidence="1">Uncharacterized protein</fullName>
    </submittedName>
</protein>
<organism evidence="1 2">
    <name type="scientific">Pectobacterium phage PP99</name>
    <dbReference type="NCBI Taxonomy" id="1932883"/>
    <lineage>
        <taxon>Viruses</taxon>
        <taxon>Duplodnaviria</taxon>
        <taxon>Heunggongvirae</taxon>
        <taxon>Uroviricota</taxon>
        <taxon>Caudoviricetes</taxon>
        <taxon>Autographivirales</taxon>
        <taxon>Gajwadongvirus</taxon>
        <taxon>Gajwadongvirus PP99</taxon>
    </lineage>
</organism>